<protein>
    <submittedName>
        <fullName evidence="1">Uncharacterized protein</fullName>
    </submittedName>
</protein>
<organism evidence="1 2">
    <name type="scientific">Sporofaciens musculi</name>
    <dbReference type="NCBI Taxonomy" id="2681861"/>
    <lineage>
        <taxon>Bacteria</taxon>
        <taxon>Bacillati</taxon>
        <taxon>Bacillota</taxon>
        <taxon>Clostridia</taxon>
        <taxon>Lachnospirales</taxon>
        <taxon>Lachnospiraceae</taxon>
        <taxon>Sporofaciens</taxon>
    </lineage>
</organism>
<comment type="caution">
    <text evidence="1">The sequence shown here is derived from an EMBL/GenBank/DDBJ whole genome shotgun (WGS) entry which is preliminary data.</text>
</comment>
<keyword evidence="2" id="KW-1185">Reference proteome</keyword>
<dbReference type="EMBL" id="WUQX01000001">
    <property type="protein sequence ID" value="MXP74326.1"/>
    <property type="molecule type" value="Genomic_DNA"/>
</dbReference>
<dbReference type="AlphaFoldDB" id="A0A7X3MDB8"/>
<dbReference type="Proteomes" id="UP000460412">
    <property type="component" value="Unassembled WGS sequence"/>
</dbReference>
<accession>A0A7X3MDB8</accession>
<dbReference type="RefSeq" id="WP_159749534.1">
    <property type="nucleotide sequence ID" value="NZ_WUQX01000001.1"/>
</dbReference>
<proteinExistence type="predicted"/>
<gene>
    <name evidence="1" type="ORF">GN277_02480</name>
</gene>
<name>A0A7X3MDB8_9FIRM</name>
<evidence type="ECO:0000313" key="1">
    <source>
        <dbReference type="EMBL" id="MXP74326.1"/>
    </source>
</evidence>
<sequence>MSKRNMAADNMKVFEQFRSRVEPGMLEEIRLFLGVEDGVSDYSVGADKYQKIYIHIFLEKFSYVLAKNIFLHLSEFMRQSYFNVYVCEEIEEKVCYQFLTGLSGKDGVRMEVAIE</sequence>
<reference evidence="1 2" key="1">
    <citation type="submission" date="2019-12" db="EMBL/GenBank/DDBJ databases">
        <title>Sporaefaciens musculi gen. nov., sp. nov., a novel bacterium isolated from the caecum of an obese mouse.</title>
        <authorList>
            <person name="Rasmussen T.S."/>
            <person name="Streidl T."/>
            <person name="Hitch T.C.A."/>
            <person name="Wortmann E."/>
            <person name="Deptula P."/>
            <person name="Hansen M."/>
            <person name="Nielsen D.S."/>
            <person name="Clavel T."/>
            <person name="Vogensen F.K."/>
        </authorList>
    </citation>
    <scope>NUCLEOTIDE SEQUENCE [LARGE SCALE GENOMIC DNA]</scope>
    <source>
        <strain evidence="1 2">WCA-9-b2</strain>
    </source>
</reference>
<evidence type="ECO:0000313" key="2">
    <source>
        <dbReference type="Proteomes" id="UP000460412"/>
    </source>
</evidence>